<keyword evidence="2" id="KW-1185">Reference proteome</keyword>
<protein>
    <submittedName>
        <fullName evidence="1">Uncharacterized protein</fullName>
    </submittedName>
</protein>
<evidence type="ECO:0000313" key="1">
    <source>
        <dbReference type="EMBL" id="KAI8001158.1"/>
    </source>
</evidence>
<comment type="caution">
    <text evidence="1">The sequence shown here is derived from an EMBL/GenBank/DDBJ whole genome shotgun (WGS) entry which is preliminary data.</text>
</comment>
<reference evidence="1 2" key="1">
    <citation type="journal article" date="2022" name="Plant J.">
        <title>Chromosome-level genome of Camellia lanceoleosa provides a valuable resource for understanding genome evolution and self-incompatibility.</title>
        <authorList>
            <person name="Gong W."/>
            <person name="Xiao S."/>
            <person name="Wang L."/>
            <person name="Liao Z."/>
            <person name="Chang Y."/>
            <person name="Mo W."/>
            <person name="Hu G."/>
            <person name="Li W."/>
            <person name="Zhao G."/>
            <person name="Zhu H."/>
            <person name="Hu X."/>
            <person name="Ji K."/>
            <person name="Xiang X."/>
            <person name="Song Q."/>
            <person name="Yuan D."/>
            <person name="Jin S."/>
            <person name="Zhang L."/>
        </authorList>
    </citation>
    <scope>NUCLEOTIDE SEQUENCE [LARGE SCALE GENOMIC DNA]</scope>
    <source>
        <strain evidence="1">SQ_2022a</strain>
    </source>
</reference>
<dbReference type="Proteomes" id="UP001060215">
    <property type="component" value="Chromosome 8"/>
</dbReference>
<gene>
    <name evidence="1" type="ORF">LOK49_LG09G02317</name>
</gene>
<proteinExistence type="predicted"/>
<sequence>MTYRSIAHLHMLPSMLSYTKQGKRTWYLCLRPRHQGKPYPKLPVALAWVGHGSSAQSLPFPPVDEKLDVFITECVHSYGLSSSIQY</sequence>
<organism evidence="1 2">
    <name type="scientific">Camellia lanceoleosa</name>
    <dbReference type="NCBI Taxonomy" id="1840588"/>
    <lineage>
        <taxon>Eukaryota</taxon>
        <taxon>Viridiplantae</taxon>
        <taxon>Streptophyta</taxon>
        <taxon>Embryophyta</taxon>
        <taxon>Tracheophyta</taxon>
        <taxon>Spermatophyta</taxon>
        <taxon>Magnoliopsida</taxon>
        <taxon>eudicotyledons</taxon>
        <taxon>Gunneridae</taxon>
        <taxon>Pentapetalae</taxon>
        <taxon>asterids</taxon>
        <taxon>Ericales</taxon>
        <taxon>Theaceae</taxon>
        <taxon>Camellia</taxon>
    </lineage>
</organism>
<accession>A0ACC0GJ21</accession>
<dbReference type="EMBL" id="CM045765">
    <property type="protein sequence ID" value="KAI8001158.1"/>
    <property type="molecule type" value="Genomic_DNA"/>
</dbReference>
<evidence type="ECO:0000313" key="2">
    <source>
        <dbReference type="Proteomes" id="UP001060215"/>
    </source>
</evidence>
<name>A0ACC0GJ21_9ERIC</name>